<protein>
    <submittedName>
        <fullName evidence="1">Uncharacterized protein</fullName>
    </submittedName>
</protein>
<name>A0ABQ8J9N7_DERPT</name>
<sequence>MNSKLFFFNSNLKHKNVYNVECVFNLNGHNASVIHNIQLTIEDFHLFMLSMINNENDDEDLDSIIFMQHLFSSTVANGSLFGGEDDDNGIIF</sequence>
<organism evidence="1 2">
    <name type="scientific">Dermatophagoides pteronyssinus</name>
    <name type="common">European house dust mite</name>
    <dbReference type="NCBI Taxonomy" id="6956"/>
    <lineage>
        <taxon>Eukaryota</taxon>
        <taxon>Metazoa</taxon>
        <taxon>Ecdysozoa</taxon>
        <taxon>Arthropoda</taxon>
        <taxon>Chelicerata</taxon>
        <taxon>Arachnida</taxon>
        <taxon>Acari</taxon>
        <taxon>Acariformes</taxon>
        <taxon>Sarcoptiformes</taxon>
        <taxon>Astigmata</taxon>
        <taxon>Psoroptidia</taxon>
        <taxon>Analgoidea</taxon>
        <taxon>Pyroglyphidae</taxon>
        <taxon>Dermatophagoidinae</taxon>
        <taxon>Dermatophagoides</taxon>
    </lineage>
</organism>
<dbReference type="Proteomes" id="UP000887458">
    <property type="component" value="Unassembled WGS sequence"/>
</dbReference>
<comment type="caution">
    <text evidence="1">The sequence shown here is derived from an EMBL/GenBank/DDBJ whole genome shotgun (WGS) entry which is preliminary data.</text>
</comment>
<evidence type="ECO:0000313" key="1">
    <source>
        <dbReference type="EMBL" id="KAH9419312.1"/>
    </source>
</evidence>
<accession>A0ABQ8J9N7</accession>
<dbReference type="EMBL" id="NJHN03000060">
    <property type="protein sequence ID" value="KAH9419312.1"/>
    <property type="molecule type" value="Genomic_DNA"/>
</dbReference>
<reference evidence="1 2" key="2">
    <citation type="journal article" date="2022" name="Mol. Biol. Evol.">
        <title>Comparative Genomics Reveals Insights into the Divergent Evolution of Astigmatic Mites and Household Pest Adaptations.</title>
        <authorList>
            <person name="Xiong Q."/>
            <person name="Wan A.T."/>
            <person name="Liu X."/>
            <person name="Fung C.S."/>
            <person name="Xiao X."/>
            <person name="Malainual N."/>
            <person name="Hou J."/>
            <person name="Wang L."/>
            <person name="Wang M."/>
            <person name="Yang K.Y."/>
            <person name="Cui Y."/>
            <person name="Leung E.L."/>
            <person name="Nong W."/>
            <person name="Shin S.K."/>
            <person name="Au S.W."/>
            <person name="Jeong K.Y."/>
            <person name="Chew F.T."/>
            <person name="Hui J.H."/>
            <person name="Leung T.F."/>
            <person name="Tungtrongchitr A."/>
            <person name="Zhong N."/>
            <person name="Liu Z."/>
            <person name="Tsui S.K."/>
        </authorList>
    </citation>
    <scope>NUCLEOTIDE SEQUENCE [LARGE SCALE GENOMIC DNA]</scope>
    <source>
        <strain evidence="1">Derp</strain>
    </source>
</reference>
<proteinExistence type="predicted"/>
<evidence type="ECO:0000313" key="2">
    <source>
        <dbReference type="Proteomes" id="UP000887458"/>
    </source>
</evidence>
<keyword evidence="2" id="KW-1185">Reference proteome</keyword>
<gene>
    <name evidence="1" type="ORF">DERP_005819</name>
</gene>
<reference evidence="1 2" key="1">
    <citation type="journal article" date="2018" name="J. Allergy Clin. Immunol.">
        <title>High-quality assembly of Dermatophagoides pteronyssinus genome and transcriptome reveals a wide range of novel allergens.</title>
        <authorList>
            <person name="Liu X.Y."/>
            <person name="Yang K.Y."/>
            <person name="Wang M.Q."/>
            <person name="Kwok J.S."/>
            <person name="Zeng X."/>
            <person name="Yang Z."/>
            <person name="Xiao X.J."/>
            <person name="Lau C.P."/>
            <person name="Li Y."/>
            <person name="Huang Z.M."/>
            <person name="Ba J.G."/>
            <person name="Yim A.K."/>
            <person name="Ouyang C.Y."/>
            <person name="Ngai S.M."/>
            <person name="Chan T.F."/>
            <person name="Leung E.L."/>
            <person name="Liu L."/>
            <person name="Liu Z.G."/>
            <person name="Tsui S.K."/>
        </authorList>
    </citation>
    <scope>NUCLEOTIDE SEQUENCE [LARGE SCALE GENOMIC DNA]</scope>
    <source>
        <strain evidence="1">Derp</strain>
    </source>
</reference>